<keyword evidence="4" id="KW-1185">Reference proteome</keyword>
<dbReference type="EMBL" id="FO082053">
    <property type="protein sequence ID" value="CCE80548.1"/>
    <property type="molecule type" value="Genomic_DNA"/>
</dbReference>
<dbReference type="Pfam" id="PF09341">
    <property type="entry name" value="Pcc1"/>
    <property type="match status" value="1"/>
</dbReference>
<gene>
    <name evidence="3" type="primary">Piso0_003667</name>
    <name evidence="2" type="ORF">GNLVRS01_PISO0G17364g</name>
    <name evidence="3" type="ORF">GNLVRS01_PISO0H17365g</name>
</gene>
<evidence type="ECO:0000313" key="2">
    <source>
        <dbReference type="EMBL" id="CCE80548.1"/>
    </source>
</evidence>
<reference evidence="4" key="2">
    <citation type="journal article" date="2012" name="G3 (Bethesda)">
        <title>Pichia sorbitophila, an interspecies yeast hybrid reveals early steps of genome resolution following polyploidization.</title>
        <authorList>
            <person name="Leh Louis V."/>
            <person name="Despons L."/>
            <person name="Friedrich A."/>
            <person name="Martin T."/>
            <person name="Durrens P."/>
            <person name="Casaregola S."/>
            <person name="Neuveglise C."/>
            <person name="Fairhead C."/>
            <person name="Marck C."/>
            <person name="Cruz J.A."/>
            <person name="Straub M.L."/>
            <person name="Kugler V."/>
            <person name="Sacerdot C."/>
            <person name="Uzunov Z."/>
            <person name="Thierry A."/>
            <person name="Weiss S."/>
            <person name="Bleykasten C."/>
            <person name="De Montigny J."/>
            <person name="Jacques N."/>
            <person name="Jung P."/>
            <person name="Lemaire M."/>
            <person name="Mallet S."/>
            <person name="Morel G."/>
            <person name="Richard G.F."/>
            <person name="Sarkar A."/>
            <person name="Savel G."/>
            <person name="Schacherer J."/>
            <person name="Seret M.L."/>
            <person name="Talla E."/>
            <person name="Samson G."/>
            <person name="Jubin C."/>
            <person name="Poulain J."/>
            <person name="Vacherie B."/>
            <person name="Barbe V."/>
            <person name="Pelletier E."/>
            <person name="Sherman D.J."/>
            <person name="Westhof E."/>
            <person name="Weissenbach J."/>
            <person name="Baret P.V."/>
            <person name="Wincker P."/>
            <person name="Gaillardin C."/>
            <person name="Dujon B."/>
            <person name="Souciet J.L."/>
        </authorList>
    </citation>
    <scope>NUCLEOTIDE SEQUENCE [LARGE SCALE GENOMIC DNA]</scope>
    <source>
        <strain evidence="4">ATCC MYA-4447 / BCRC 22081 / CBS 7064 / NBRC 10061 / NRRL Y-12695</strain>
    </source>
</reference>
<accession>G8YGJ6</accession>
<organism evidence="3 4">
    <name type="scientific">Pichia sorbitophila (strain ATCC MYA-4447 / BCRC 22081 / CBS 7064 / NBRC 10061 / NRRL Y-12695)</name>
    <name type="common">Hybrid yeast</name>
    <dbReference type="NCBI Taxonomy" id="559304"/>
    <lineage>
        <taxon>Eukaryota</taxon>
        <taxon>Fungi</taxon>
        <taxon>Dikarya</taxon>
        <taxon>Ascomycota</taxon>
        <taxon>Saccharomycotina</taxon>
        <taxon>Pichiomycetes</taxon>
        <taxon>Debaryomycetaceae</taxon>
        <taxon>Millerozyma</taxon>
    </lineage>
</organism>
<protein>
    <submittedName>
        <fullName evidence="3">Piso0_003667 protein</fullName>
    </submittedName>
</protein>
<evidence type="ECO:0000313" key="3">
    <source>
        <dbReference type="EMBL" id="CCE81313.1"/>
    </source>
</evidence>
<name>G8YGJ6_PICSO</name>
<dbReference type="Proteomes" id="UP000005222">
    <property type="component" value="Chromosome G"/>
</dbReference>
<comment type="similarity">
    <text evidence="1">Belongs to the CTAG/PCC1 family.</text>
</comment>
<dbReference type="EMBL" id="FO082052">
    <property type="protein sequence ID" value="CCE81313.1"/>
    <property type="molecule type" value="Genomic_DNA"/>
</dbReference>
<dbReference type="InParanoid" id="G8YGJ6"/>
<evidence type="ECO:0000313" key="4">
    <source>
        <dbReference type="Proteomes" id="UP000005222"/>
    </source>
</evidence>
<dbReference type="GO" id="GO:0000408">
    <property type="term" value="C:EKC/KEOPS complex"/>
    <property type="evidence" value="ECO:0007669"/>
    <property type="project" value="TreeGrafter"/>
</dbReference>
<evidence type="ECO:0000256" key="1">
    <source>
        <dbReference type="ARBA" id="ARBA00007073"/>
    </source>
</evidence>
<dbReference type="PANTHER" id="PTHR31283:SF5">
    <property type="entry name" value="EKC_KEOPS COMPLEX SUBUNIT LAGE3"/>
    <property type="match status" value="1"/>
</dbReference>
<dbReference type="GO" id="GO:0070525">
    <property type="term" value="P:tRNA threonylcarbamoyladenosine metabolic process"/>
    <property type="evidence" value="ECO:0007669"/>
    <property type="project" value="TreeGrafter"/>
</dbReference>
<dbReference type="HOGENOM" id="CLU_113770_5_0_1"/>
<dbReference type="Gene3D" id="3.30.310.50">
    <property type="entry name" value="Alpha-D-phosphohexomutase, C-terminal domain"/>
    <property type="match status" value="1"/>
</dbReference>
<dbReference type="eggNOG" id="ENOG502S7CS">
    <property type="taxonomic scope" value="Eukaryota"/>
</dbReference>
<dbReference type="FunCoup" id="G8YGJ6">
    <property type="interactions" value="115"/>
</dbReference>
<dbReference type="InterPro" id="IPR015419">
    <property type="entry name" value="CTAG/Pcc1"/>
</dbReference>
<dbReference type="Proteomes" id="UP000005222">
    <property type="component" value="Chromosome H"/>
</dbReference>
<dbReference type="PANTHER" id="PTHR31283">
    <property type="entry name" value="EKC/KEOPS COMPLEX SUBUNIT PCC1 FAMILY MEMBER"/>
    <property type="match status" value="1"/>
</dbReference>
<sequence>MSELSHRLSISIPFENDKQASMARKTMAVDPVLKSNELLIKFNQEENKLICQFMGTSDRVIRVAISNVIDNVKTIIECFDEFDGKDDVQFEEKQETI</sequence>
<dbReference type="AlphaFoldDB" id="G8YGJ6"/>
<dbReference type="OrthoDB" id="10025739at2759"/>
<proteinExistence type="inferred from homology"/>
<reference evidence="3" key="1">
    <citation type="submission" date="2011-10" db="EMBL/GenBank/DDBJ databases">
        <authorList>
            <person name="Genoscope - CEA"/>
        </authorList>
    </citation>
    <scope>NUCLEOTIDE SEQUENCE</scope>
</reference>